<feature type="binding site" evidence="8">
    <location>
        <position position="206"/>
    </location>
    <ligand>
        <name>Mn(2+)</name>
        <dbReference type="ChEBI" id="CHEBI:29035"/>
    </ligand>
</feature>
<dbReference type="OMA" id="AVWEDDM"/>
<keyword evidence="5" id="KW-0325">Glycoprotein</keyword>
<keyword evidence="8" id="KW-0479">Metal-binding</keyword>
<feature type="binding site" evidence="7">
    <location>
        <position position="187"/>
    </location>
    <ligand>
        <name>ATP</name>
        <dbReference type="ChEBI" id="CHEBI:30616"/>
    </ligand>
</feature>
<dbReference type="FunCoup" id="A0A067REG8">
    <property type="interactions" value="1374"/>
</dbReference>
<keyword evidence="4" id="KW-1015">Disulfide bond</keyword>
<keyword evidence="7" id="KW-0547">Nucleotide-binding</keyword>
<protein>
    <recommendedName>
        <fullName evidence="10">FAM20 C-terminal domain-containing protein</fullName>
    </recommendedName>
</protein>
<dbReference type="AlphaFoldDB" id="A0A067REG8"/>
<proteinExistence type="inferred from homology"/>
<dbReference type="Pfam" id="PF06702">
    <property type="entry name" value="Fam20C"/>
    <property type="match status" value="1"/>
</dbReference>
<evidence type="ECO:0000256" key="9">
    <source>
        <dbReference type="SAM" id="Phobius"/>
    </source>
</evidence>
<dbReference type="GO" id="GO:0005524">
    <property type="term" value="F:ATP binding"/>
    <property type="evidence" value="ECO:0007669"/>
    <property type="project" value="UniProtKB-KW"/>
</dbReference>
<evidence type="ECO:0000256" key="3">
    <source>
        <dbReference type="ARBA" id="ARBA00023034"/>
    </source>
</evidence>
<feature type="binding site" evidence="7">
    <location>
        <position position="171"/>
    </location>
    <ligand>
        <name>ATP</name>
        <dbReference type="ChEBI" id="CHEBI:30616"/>
    </ligand>
</feature>
<feature type="transmembrane region" description="Helical" evidence="9">
    <location>
        <begin position="12"/>
        <end position="36"/>
    </location>
</feature>
<evidence type="ECO:0000313" key="11">
    <source>
        <dbReference type="EMBL" id="KDR17281.1"/>
    </source>
</evidence>
<accession>A0A067REG8</accession>
<dbReference type="GO" id="GO:0046872">
    <property type="term" value="F:metal ion binding"/>
    <property type="evidence" value="ECO:0007669"/>
    <property type="project" value="UniProtKB-KW"/>
</dbReference>
<keyword evidence="7" id="KW-0067">ATP-binding</keyword>
<dbReference type="InterPro" id="IPR009581">
    <property type="entry name" value="FAM20_C"/>
</dbReference>
<feature type="active site" evidence="6">
    <location>
        <position position="355"/>
    </location>
</feature>
<evidence type="ECO:0000256" key="2">
    <source>
        <dbReference type="ARBA" id="ARBA00006557"/>
    </source>
</evidence>
<keyword evidence="12" id="KW-1185">Reference proteome</keyword>
<comment type="subcellular location">
    <subcellularLocation>
        <location evidence="1">Golgi apparatus</location>
    </subcellularLocation>
</comment>
<evidence type="ECO:0000256" key="8">
    <source>
        <dbReference type="PIRSR" id="PIRSR624869-3"/>
    </source>
</evidence>
<dbReference type="InParanoid" id="A0A067REG8"/>
<evidence type="ECO:0000256" key="1">
    <source>
        <dbReference type="ARBA" id="ARBA00004555"/>
    </source>
</evidence>
<dbReference type="EMBL" id="KK852747">
    <property type="protein sequence ID" value="KDR17281.1"/>
    <property type="molecule type" value="Genomic_DNA"/>
</dbReference>
<keyword evidence="9" id="KW-0812">Transmembrane</keyword>
<dbReference type="eggNOG" id="KOG3829">
    <property type="taxonomic scope" value="Eukaryota"/>
</dbReference>
<keyword evidence="9" id="KW-0472">Membrane</keyword>
<dbReference type="STRING" id="136037.A0A067REG8"/>
<dbReference type="OrthoDB" id="8583677at2759"/>
<dbReference type="PANTHER" id="PTHR12450:SF14">
    <property type="entry name" value="GLYCOSAMINOGLYCAN XYLOSYLKINASE"/>
    <property type="match status" value="1"/>
</dbReference>
<dbReference type="PANTHER" id="PTHR12450">
    <property type="entry name" value="DENTIN MATRIX PROTEIN 4 PROTEIN FAM20"/>
    <property type="match status" value="1"/>
</dbReference>
<gene>
    <name evidence="11" type="ORF">L798_08847</name>
</gene>
<feature type="binding site" evidence="7">
    <location>
        <begin position="286"/>
        <end position="289"/>
    </location>
    <ligand>
        <name>ATP</name>
        <dbReference type="ChEBI" id="CHEBI:30616"/>
    </ligand>
</feature>
<keyword evidence="3" id="KW-0333">Golgi apparatus</keyword>
<evidence type="ECO:0000256" key="7">
    <source>
        <dbReference type="PIRSR" id="PIRSR624869-2"/>
    </source>
</evidence>
<keyword evidence="8" id="KW-0464">Manganese</keyword>
<reference evidence="11 12" key="1">
    <citation type="journal article" date="2014" name="Nat. Commun.">
        <title>Molecular traces of alternative social organization in a termite genome.</title>
        <authorList>
            <person name="Terrapon N."/>
            <person name="Li C."/>
            <person name="Robertson H.M."/>
            <person name="Ji L."/>
            <person name="Meng X."/>
            <person name="Booth W."/>
            <person name="Chen Z."/>
            <person name="Childers C.P."/>
            <person name="Glastad K.M."/>
            <person name="Gokhale K."/>
            <person name="Gowin J."/>
            <person name="Gronenberg W."/>
            <person name="Hermansen R.A."/>
            <person name="Hu H."/>
            <person name="Hunt B.G."/>
            <person name="Huylmans A.K."/>
            <person name="Khalil S.M."/>
            <person name="Mitchell R.D."/>
            <person name="Munoz-Torres M.C."/>
            <person name="Mustard J.A."/>
            <person name="Pan H."/>
            <person name="Reese J.T."/>
            <person name="Scharf M.E."/>
            <person name="Sun F."/>
            <person name="Vogel H."/>
            <person name="Xiao J."/>
            <person name="Yang W."/>
            <person name="Yang Z."/>
            <person name="Yang Z."/>
            <person name="Zhou J."/>
            <person name="Zhu J."/>
            <person name="Brent C.S."/>
            <person name="Elsik C.G."/>
            <person name="Goodisman M.A."/>
            <person name="Liberles D.A."/>
            <person name="Roe R.M."/>
            <person name="Vargo E.L."/>
            <person name="Vilcinskas A."/>
            <person name="Wang J."/>
            <person name="Bornberg-Bauer E."/>
            <person name="Korb J."/>
            <person name="Zhang G."/>
            <person name="Liebig J."/>
        </authorList>
    </citation>
    <scope>NUCLEOTIDE SEQUENCE [LARGE SCALE GENOMIC DNA]</scope>
    <source>
        <tissue evidence="11">Whole organism</tissue>
    </source>
</reference>
<feature type="binding site" evidence="7">
    <location>
        <position position="374"/>
    </location>
    <ligand>
        <name>ATP</name>
        <dbReference type="ChEBI" id="CHEBI:30616"/>
    </ligand>
</feature>
<dbReference type="CDD" id="cd10470">
    <property type="entry name" value="FAM20B_C"/>
    <property type="match status" value="1"/>
</dbReference>
<organism evidence="11 12">
    <name type="scientific">Zootermopsis nevadensis</name>
    <name type="common">Dampwood termite</name>
    <dbReference type="NCBI Taxonomy" id="136037"/>
    <lineage>
        <taxon>Eukaryota</taxon>
        <taxon>Metazoa</taxon>
        <taxon>Ecdysozoa</taxon>
        <taxon>Arthropoda</taxon>
        <taxon>Hexapoda</taxon>
        <taxon>Insecta</taxon>
        <taxon>Pterygota</taxon>
        <taxon>Neoptera</taxon>
        <taxon>Polyneoptera</taxon>
        <taxon>Dictyoptera</taxon>
        <taxon>Blattodea</taxon>
        <taxon>Blattoidea</taxon>
        <taxon>Termitoidae</taxon>
        <taxon>Termopsidae</taxon>
        <taxon>Zootermopsis</taxon>
    </lineage>
</organism>
<sequence>MGIYCVIMIVRRTVLSLTALFVLVLTANVYFVYVIVEERSPNIETNNEVVVGHEDRNIVAPSVINKLLKPEQKTVYRNATLSAIQKIKHMLLKLSSEYYKVSLSYKQVLNQLLEDLKPSVEMSTELWGTAHKWVGAREIVPKHAPHLGSVLRTLCSTKIIRAENAQQQGTQLKMMLTLLGNQKAVFKPQWYSRNKVIGGPVYAGKDRHNAEVAAFHLSVLLGLRRSPLTVGRKVNLRREVMPVATNDLLETFYQEGNNTCFYGVCYFCGPNQPVCAQKDVMEGALILWLPPEYKLKKHRSPWQRTYKPQTIARWEVDKNYCERIKAMKLYNPSTGPRLLDLIDAAIFDFLIDNGDRHHYDVFENVTNSMVLLLDNGKGFGNPHRDHLDILAPLYQCCMIRKSTWDRLQYFSGNALSTSLEALLQHSHITPVLSSLHFKALDRRLLFVFAAVEVCFEQRGRERVLVYDAVR</sequence>
<evidence type="ECO:0000256" key="5">
    <source>
        <dbReference type="ARBA" id="ARBA00023180"/>
    </source>
</evidence>
<feature type="domain" description="FAM20 C-terminal" evidence="10">
    <location>
        <begin position="252"/>
        <end position="463"/>
    </location>
</feature>
<dbReference type="GO" id="GO:0005794">
    <property type="term" value="C:Golgi apparatus"/>
    <property type="evidence" value="ECO:0007669"/>
    <property type="project" value="UniProtKB-SubCell"/>
</dbReference>
<evidence type="ECO:0000259" key="10">
    <source>
        <dbReference type="Pfam" id="PF06702"/>
    </source>
</evidence>
<evidence type="ECO:0000256" key="6">
    <source>
        <dbReference type="PIRSR" id="PIRSR624869-1"/>
    </source>
</evidence>
<evidence type="ECO:0000256" key="4">
    <source>
        <dbReference type="ARBA" id="ARBA00023157"/>
    </source>
</evidence>
<comment type="cofactor">
    <cofactor evidence="8">
        <name>Mn(2+)</name>
        <dbReference type="ChEBI" id="CHEBI:29035"/>
    </cofactor>
</comment>
<name>A0A067REG8_ZOONE</name>
<dbReference type="GO" id="GO:0016773">
    <property type="term" value="F:phosphotransferase activity, alcohol group as acceptor"/>
    <property type="evidence" value="ECO:0007669"/>
    <property type="project" value="TreeGrafter"/>
</dbReference>
<dbReference type="Proteomes" id="UP000027135">
    <property type="component" value="Unassembled WGS sequence"/>
</dbReference>
<dbReference type="InterPro" id="IPR024869">
    <property type="entry name" value="FAM20"/>
</dbReference>
<comment type="similarity">
    <text evidence="2">Belongs to the FAM20 family.</text>
</comment>
<feature type="binding site" evidence="8">
    <location>
        <position position="374"/>
    </location>
    <ligand>
        <name>Mn(2+)</name>
        <dbReference type="ChEBI" id="CHEBI:29035"/>
    </ligand>
</feature>
<evidence type="ECO:0000313" key="12">
    <source>
        <dbReference type="Proteomes" id="UP000027135"/>
    </source>
</evidence>
<keyword evidence="9" id="KW-1133">Transmembrane helix</keyword>